<evidence type="ECO:0000256" key="7">
    <source>
        <dbReference type="ARBA" id="ARBA00022840"/>
    </source>
</evidence>
<dbReference type="STRING" id="1714354.BLL40_15535"/>
<accession>A0A1Q5NZL5</accession>
<dbReference type="SMART" id="SM00388">
    <property type="entry name" value="HisKA"/>
    <property type="match status" value="1"/>
</dbReference>
<evidence type="ECO:0000256" key="2">
    <source>
        <dbReference type="ARBA" id="ARBA00012438"/>
    </source>
</evidence>
<dbReference type="Gene3D" id="3.30.565.10">
    <property type="entry name" value="Histidine kinase-like ATPase, C-terminal domain"/>
    <property type="match status" value="1"/>
</dbReference>
<dbReference type="InterPro" id="IPR003661">
    <property type="entry name" value="HisK_dim/P_dom"/>
</dbReference>
<reference evidence="12 13" key="1">
    <citation type="submission" date="2016-12" db="EMBL/GenBank/DDBJ databases">
        <title>Domibacillus sp. SAOS 44 whole genome sequencing.</title>
        <authorList>
            <person name="Verma A."/>
            <person name="Krishnamurthi S."/>
        </authorList>
    </citation>
    <scope>NUCLEOTIDE SEQUENCE [LARGE SCALE GENOMIC DNA]</scope>
    <source>
        <strain evidence="12 13">SAOS 44</strain>
    </source>
</reference>
<keyword evidence="13" id="KW-1185">Reference proteome</keyword>
<dbReference type="SUPFAM" id="SSF55874">
    <property type="entry name" value="ATPase domain of HSP90 chaperone/DNA topoisomerase II/histidine kinase"/>
    <property type="match status" value="1"/>
</dbReference>
<keyword evidence="3" id="KW-0597">Phosphoprotein</keyword>
<proteinExistence type="predicted"/>
<dbReference type="InterPro" id="IPR005467">
    <property type="entry name" value="His_kinase_dom"/>
</dbReference>
<dbReference type="PRINTS" id="PR00344">
    <property type="entry name" value="BCTRLSENSOR"/>
</dbReference>
<dbReference type="CDD" id="cd00082">
    <property type="entry name" value="HisKA"/>
    <property type="match status" value="1"/>
</dbReference>
<feature type="domain" description="PAC" evidence="11">
    <location>
        <begin position="85"/>
        <end position="135"/>
    </location>
</feature>
<dbReference type="Proteomes" id="UP000186524">
    <property type="component" value="Unassembled WGS sequence"/>
</dbReference>
<evidence type="ECO:0000259" key="11">
    <source>
        <dbReference type="PROSITE" id="PS50113"/>
    </source>
</evidence>
<organism evidence="12 13">
    <name type="scientific">Domibacillus mangrovi</name>
    <dbReference type="NCBI Taxonomy" id="1714354"/>
    <lineage>
        <taxon>Bacteria</taxon>
        <taxon>Bacillati</taxon>
        <taxon>Bacillota</taxon>
        <taxon>Bacilli</taxon>
        <taxon>Bacillales</taxon>
        <taxon>Bacillaceae</taxon>
        <taxon>Domibacillus</taxon>
    </lineage>
</organism>
<dbReference type="SUPFAM" id="SSF47384">
    <property type="entry name" value="Homodimeric domain of signal transducing histidine kinase"/>
    <property type="match status" value="1"/>
</dbReference>
<dbReference type="SMART" id="SM00387">
    <property type="entry name" value="HATPase_c"/>
    <property type="match status" value="1"/>
</dbReference>
<evidence type="ECO:0000313" key="12">
    <source>
        <dbReference type="EMBL" id="OKL35455.1"/>
    </source>
</evidence>
<evidence type="ECO:0000256" key="4">
    <source>
        <dbReference type="ARBA" id="ARBA00022679"/>
    </source>
</evidence>
<dbReference type="AlphaFoldDB" id="A0A1Q5NZL5"/>
<dbReference type="InterPro" id="IPR000014">
    <property type="entry name" value="PAS"/>
</dbReference>
<comment type="caution">
    <text evidence="12">The sequence shown here is derived from an EMBL/GenBank/DDBJ whole genome shotgun (WGS) entry which is preliminary data.</text>
</comment>
<sequence length="349" mass="39400">MCLLAEVGGKNIDFYQLIDYSFNSILIVEQEGEIIYCNKAFVELLDFFTSNEVIQKNLLSFVSPEFHVFCKQQLKNVIEKKEIAGRGEKKMIRRDGTLIDVELMVVPFNMKGKVLAQLIIQDISSRKIAEKRLKDQEKLASIGQIAAGIAHEVKNPLTAVKGFLQLYQEDHSHPYLMTINEELDRALDTIKNLLQVSKPDLQDEPFVQINVCKEIKSMLFLFQDRLYSVEVEIDLKDSEKTIKGKKNLFIKAFYNLMTNALEAIEGEGNIKIEHYYKDGCNHIIISDTGIGIPEEKIHILGTPFFTSKSEGTGLGLTQVFTTVQEHGGNIAVQSVLGKGTTFHIQIPVT</sequence>
<feature type="domain" description="PAS" evidence="10">
    <location>
        <begin position="10"/>
        <end position="81"/>
    </location>
</feature>
<dbReference type="PANTHER" id="PTHR43065:SF46">
    <property type="entry name" value="C4-DICARBOXYLATE TRANSPORT SENSOR PROTEIN DCTB"/>
    <property type="match status" value="1"/>
</dbReference>
<feature type="domain" description="Histidine kinase" evidence="9">
    <location>
        <begin position="148"/>
        <end position="349"/>
    </location>
</feature>
<evidence type="ECO:0000313" key="13">
    <source>
        <dbReference type="Proteomes" id="UP000186524"/>
    </source>
</evidence>
<evidence type="ECO:0000256" key="5">
    <source>
        <dbReference type="ARBA" id="ARBA00022741"/>
    </source>
</evidence>
<dbReference type="InterPro" id="IPR035965">
    <property type="entry name" value="PAS-like_dom_sf"/>
</dbReference>
<dbReference type="InterPro" id="IPR036097">
    <property type="entry name" value="HisK_dim/P_sf"/>
</dbReference>
<dbReference type="SUPFAM" id="SSF55785">
    <property type="entry name" value="PYP-like sensor domain (PAS domain)"/>
    <property type="match status" value="1"/>
</dbReference>
<dbReference type="InterPro" id="IPR036890">
    <property type="entry name" value="HATPase_C_sf"/>
</dbReference>
<dbReference type="InterPro" id="IPR000700">
    <property type="entry name" value="PAS-assoc_C"/>
</dbReference>
<gene>
    <name evidence="12" type="ORF">BLL40_15535</name>
</gene>
<evidence type="ECO:0000259" key="10">
    <source>
        <dbReference type="PROSITE" id="PS50112"/>
    </source>
</evidence>
<dbReference type="GO" id="GO:0000155">
    <property type="term" value="F:phosphorelay sensor kinase activity"/>
    <property type="evidence" value="ECO:0007669"/>
    <property type="project" value="InterPro"/>
</dbReference>
<dbReference type="PROSITE" id="PS50113">
    <property type="entry name" value="PAC"/>
    <property type="match status" value="1"/>
</dbReference>
<evidence type="ECO:0000256" key="3">
    <source>
        <dbReference type="ARBA" id="ARBA00022553"/>
    </source>
</evidence>
<keyword evidence="7" id="KW-0067">ATP-binding</keyword>
<dbReference type="NCBIfam" id="TIGR00229">
    <property type="entry name" value="sensory_box"/>
    <property type="match status" value="1"/>
</dbReference>
<dbReference type="RefSeq" id="WP_073712769.1">
    <property type="nucleotide sequence ID" value="NZ_MRWQ01000022.1"/>
</dbReference>
<evidence type="ECO:0000256" key="8">
    <source>
        <dbReference type="ARBA" id="ARBA00023012"/>
    </source>
</evidence>
<dbReference type="Gene3D" id="1.10.287.130">
    <property type="match status" value="1"/>
</dbReference>
<keyword evidence="4" id="KW-0808">Transferase</keyword>
<keyword evidence="6 12" id="KW-0418">Kinase</keyword>
<dbReference type="InterPro" id="IPR003594">
    <property type="entry name" value="HATPase_dom"/>
</dbReference>
<name>A0A1Q5NZL5_9BACI</name>
<dbReference type="CDD" id="cd00130">
    <property type="entry name" value="PAS"/>
    <property type="match status" value="1"/>
</dbReference>
<dbReference type="Pfam" id="PF02518">
    <property type="entry name" value="HATPase_c"/>
    <property type="match status" value="1"/>
</dbReference>
<dbReference type="EC" id="2.7.13.3" evidence="2"/>
<evidence type="ECO:0000256" key="6">
    <source>
        <dbReference type="ARBA" id="ARBA00022777"/>
    </source>
</evidence>
<dbReference type="GO" id="GO:0005524">
    <property type="term" value="F:ATP binding"/>
    <property type="evidence" value="ECO:0007669"/>
    <property type="project" value="UniProtKB-KW"/>
</dbReference>
<comment type="catalytic activity">
    <reaction evidence="1">
        <text>ATP + protein L-histidine = ADP + protein N-phospho-L-histidine.</text>
        <dbReference type="EC" id="2.7.13.3"/>
    </reaction>
</comment>
<dbReference type="InterPro" id="IPR004358">
    <property type="entry name" value="Sig_transdc_His_kin-like_C"/>
</dbReference>
<dbReference type="EMBL" id="MRWQ01000022">
    <property type="protein sequence ID" value="OKL35455.1"/>
    <property type="molecule type" value="Genomic_DNA"/>
</dbReference>
<evidence type="ECO:0000259" key="9">
    <source>
        <dbReference type="PROSITE" id="PS50109"/>
    </source>
</evidence>
<keyword evidence="5" id="KW-0547">Nucleotide-binding</keyword>
<keyword evidence="8" id="KW-0902">Two-component regulatory system</keyword>
<dbReference type="Gene3D" id="3.30.450.20">
    <property type="entry name" value="PAS domain"/>
    <property type="match status" value="1"/>
</dbReference>
<dbReference type="SMART" id="SM00091">
    <property type="entry name" value="PAS"/>
    <property type="match status" value="1"/>
</dbReference>
<dbReference type="PROSITE" id="PS50112">
    <property type="entry name" value="PAS"/>
    <property type="match status" value="1"/>
</dbReference>
<dbReference type="Pfam" id="PF00512">
    <property type="entry name" value="HisKA"/>
    <property type="match status" value="1"/>
</dbReference>
<evidence type="ECO:0000256" key="1">
    <source>
        <dbReference type="ARBA" id="ARBA00000085"/>
    </source>
</evidence>
<dbReference type="PANTHER" id="PTHR43065">
    <property type="entry name" value="SENSOR HISTIDINE KINASE"/>
    <property type="match status" value="1"/>
</dbReference>
<protein>
    <recommendedName>
        <fullName evidence="2">histidine kinase</fullName>
        <ecNumber evidence="2">2.7.13.3</ecNumber>
    </recommendedName>
</protein>
<dbReference type="Pfam" id="PF13426">
    <property type="entry name" value="PAS_9"/>
    <property type="match status" value="1"/>
</dbReference>
<dbReference type="PROSITE" id="PS50109">
    <property type="entry name" value="HIS_KIN"/>
    <property type="match status" value="1"/>
</dbReference>